<dbReference type="Gene3D" id="3.40.190.10">
    <property type="entry name" value="Periplasmic binding protein-like II"/>
    <property type="match status" value="3"/>
</dbReference>
<keyword evidence="3" id="KW-1185">Reference proteome</keyword>
<dbReference type="PROSITE" id="PS51257">
    <property type="entry name" value="PROKAR_LIPOPROTEIN"/>
    <property type="match status" value="1"/>
</dbReference>
<keyword evidence="1" id="KW-0732">Signal</keyword>
<dbReference type="InterPro" id="IPR006059">
    <property type="entry name" value="SBP"/>
</dbReference>
<name>A0A1W7D0M1_9ACTN</name>
<dbReference type="Pfam" id="PF01547">
    <property type="entry name" value="SBP_bac_1"/>
    <property type="match status" value="1"/>
</dbReference>
<organism evidence="2 3">
    <name type="scientific">Streptomyces marincola</name>
    <dbReference type="NCBI Taxonomy" id="2878388"/>
    <lineage>
        <taxon>Bacteria</taxon>
        <taxon>Bacillati</taxon>
        <taxon>Actinomycetota</taxon>
        <taxon>Actinomycetes</taxon>
        <taxon>Kitasatosporales</taxon>
        <taxon>Streptomycetaceae</taxon>
        <taxon>Streptomyces</taxon>
    </lineage>
</organism>
<dbReference type="AlphaFoldDB" id="A0A1W7D0M1"/>
<dbReference type="InterPro" id="IPR019546">
    <property type="entry name" value="TAT_signal_bac_arc"/>
</dbReference>
<evidence type="ECO:0008006" key="4">
    <source>
        <dbReference type="Google" id="ProtNLM"/>
    </source>
</evidence>
<evidence type="ECO:0000313" key="3">
    <source>
        <dbReference type="Proteomes" id="UP000194218"/>
    </source>
</evidence>
<dbReference type="RefSeq" id="WP_086160424.1">
    <property type="nucleotide sequence ID" value="NZ_CP021121.1"/>
</dbReference>
<accession>A0A1W7D0M1</accession>
<protein>
    <recommendedName>
        <fullName evidence="4">Extracellular solute-binding protein</fullName>
    </recommendedName>
</protein>
<dbReference type="EMBL" id="CP021121">
    <property type="protein sequence ID" value="ARQ70574.1"/>
    <property type="molecule type" value="Genomic_DNA"/>
</dbReference>
<evidence type="ECO:0000256" key="1">
    <source>
        <dbReference type="SAM" id="SignalP"/>
    </source>
</evidence>
<feature type="signal peptide" evidence="1">
    <location>
        <begin position="1"/>
        <end position="27"/>
    </location>
</feature>
<dbReference type="Proteomes" id="UP000194218">
    <property type="component" value="Chromosome"/>
</dbReference>
<gene>
    <name evidence="2" type="ORF">CAG99_18540</name>
</gene>
<evidence type="ECO:0000313" key="2">
    <source>
        <dbReference type="EMBL" id="ARQ70574.1"/>
    </source>
</evidence>
<dbReference type="NCBIfam" id="TIGR01409">
    <property type="entry name" value="TAT_signal_seq"/>
    <property type="match status" value="1"/>
</dbReference>
<feature type="chain" id="PRO_5039342287" description="Extracellular solute-binding protein" evidence="1">
    <location>
        <begin position="28"/>
        <end position="552"/>
    </location>
</feature>
<dbReference type="InterPro" id="IPR006311">
    <property type="entry name" value="TAT_signal"/>
</dbReference>
<dbReference type="PROSITE" id="PS51318">
    <property type="entry name" value="TAT"/>
    <property type="match status" value="1"/>
</dbReference>
<sequence>MAPTTRRGFLRGSAALTAAFAGAPALIGCGTSQARSAANVGTDPVPWPAHIPLAGPEPDLPPDPRGVDAGFLRYPDRLTRATEGRPGNGERITALVETYEAPPLGPGRNRYWAAINEALGVDLDLRVVPSGNLGHKVATLMASGDMPDILMTRNWMPRIADFVVNEAADLSDHLAGDAVADYPCLANLPTYAWRDMGLMAGRIHGVPIARPRTGSAVLANREILAGHAGDSYNDWDAEEFIAALRAATGGNRYGFGVAEGGWGYGVPAFAAWHGAPNVYGTDEAGNFRRAEFSDGYRAAIEFAVRLNRQERVYYPGTATLPSTTLKSLFHNQTVASHLDNLPGYQAAVQVVGDAFTVDLLRTPTGLATRPVSHLSGGTYGSAVLKPAPPDRLRLILRVLNFLASPFGTEEYELVNYGVEGAHFTREDGDLRPTDLAQRENPGSVPVKYLTAPPPTHYFPGNPDAARRAHAFQTAEVENGIPPLTSGLVVRESRLTQQKYANLFFDAFMAIVQGRDSMRRWDEALRTWRTDGGDRVDAELQAEYEAVHGPLNG</sequence>
<proteinExistence type="predicted"/>
<dbReference type="KEGG" id="smao:CAG99_18540"/>
<dbReference type="OrthoDB" id="2513152at2"/>
<reference evidence="2 3" key="1">
    <citation type="submission" date="2017-05" db="EMBL/GenBank/DDBJ databases">
        <title>Complete genome sequence of Streptomyces sp. SCSIO 03032 revealed the diverse biosynthetic pathways for its bioactive secondary metabolites.</title>
        <authorList>
            <person name="Ma L."/>
            <person name="Zhu Y."/>
            <person name="Zhang W."/>
            <person name="Zhang G."/>
            <person name="Tian X."/>
            <person name="Zhang S."/>
            <person name="Zhang C."/>
        </authorList>
    </citation>
    <scope>NUCLEOTIDE SEQUENCE [LARGE SCALE GENOMIC DNA]</scope>
    <source>
        <strain evidence="2 3">SCSIO 03032</strain>
    </source>
</reference>
<dbReference type="SUPFAM" id="SSF53850">
    <property type="entry name" value="Periplasmic binding protein-like II"/>
    <property type="match status" value="1"/>
</dbReference>